<sequence>MMKKSFTLVLPAIGAALITVLAQITIPIGPVPFALQNMAVGLIATIFHRKEALLAVTLYLLLGAIGLPVFAGGSGGLQALVGPNAGYLWFYLFYALVTAGLISKDSSFLTIFLANLLGDALVFVGGVLGLMLLARFSLDKAITVGIIPFILPDLIKLIVISLVTIPIFKNLKNHPYFKLIK</sequence>
<dbReference type="AlphaFoldDB" id="F9P5E7"/>
<keyword evidence="6 9" id="KW-1133">Transmembrane helix</keyword>
<feature type="transmembrane region" description="Helical" evidence="9">
    <location>
        <begin position="53"/>
        <end position="73"/>
    </location>
</feature>
<dbReference type="GO" id="GO:0015225">
    <property type="term" value="F:biotin transmembrane transporter activity"/>
    <property type="evidence" value="ECO:0007669"/>
    <property type="project" value="UniProtKB-UniRule"/>
</dbReference>
<evidence type="ECO:0000256" key="6">
    <source>
        <dbReference type="ARBA" id="ARBA00022989"/>
    </source>
</evidence>
<accession>F9P5E7</accession>
<gene>
    <name evidence="10" type="ORF">HMPREF1042_0701</name>
</gene>
<dbReference type="Proteomes" id="UP000003287">
    <property type="component" value="Unassembled WGS sequence"/>
</dbReference>
<organism evidence="10 11">
    <name type="scientific">Streptococcus constellatus subsp. pharyngis SK1060 = CCUG 46377</name>
    <dbReference type="NCBI Taxonomy" id="1035184"/>
    <lineage>
        <taxon>Bacteria</taxon>
        <taxon>Bacillati</taxon>
        <taxon>Bacillota</taxon>
        <taxon>Bacilli</taxon>
        <taxon>Lactobacillales</taxon>
        <taxon>Streptococcaceae</taxon>
        <taxon>Streptococcus</taxon>
        <taxon>Streptococcus anginosus group</taxon>
    </lineage>
</organism>
<evidence type="ECO:0000256" key="9">
    <source>
        <dbReference type="SAM" id="Phobius"/>
    </source>
</evidence>
<dbReference type="Pfam" id="PF02632">
    <property type="entry name" value="BioY"/>
    <property type="match status" value="1"/>
</dbReference>
<reference evidence="10 11" key="1">
    <citation type="submission" date="2011-06" db="EMBL/GenBank/DDBJ databases">
        <authorList>
            <person name="Harkins D.M."/>
            <person name="Madupu R."/>
            <person name="Durkin A.S."/>
            <person name="Torralba M."/>
            <person name="Methe B."/>
            <person name="Sutton G.G."/>
            <person name="Nelson K.E."/>
        </authorList>
    </citation>
    <scope>NUCLEOTIDE SEQUENCE [LARGE SCALE GENOMIC DNA]</scope>
    <source>
        <strain evidence="10 11">SK1060</strain>
    </source>
</reference>
<evidence type="ECO:0000256" key="3">
    <source>
        <dbReference type="ARBA" id="ARBA00022448"/>
    </source>
</evidence>
<evidence type="ECO:0000256" key="2">
    <source>
        <dbReference type="ARBA" id="ARBA00010692"/>
    </source>
</evidence>
<evidence type="ECO:0000256" key="1">
    <source>
        <dbReference type="ARBA" id="ARBA00004651"/>
    </source>
</evidence>
<dbReference type="GO" id="GO:0005886">
    <property type="term" value="C:plasma membrane"/>
    <property type="evidence" value="ECO:0007669"/>
    <property type="project" value="UniProtKB-SubCell"/>
</dbReference>
<evidence type="ECO:0000313" key="10">
    <source>
        <dbReference type="EMBL" id="EGV10877.1"/>
    </source>
</evidence>
<evidence type="ECO:0000256" key="4">
    <source>
        <dbReference type="ARBA" id="ARBA00022475"/>
    </source>
</evidence>
<dbReference type="Gene3D" id="1.10.1760.20">
    <property type="match status" value="1"/>
</dbReference>
<keyword evidence="3 8" id="KW-0813">Transport</keyword>
<dbReference type="PANTHER" id="PTHR34295">
    <property type="entry name" value="BIOTIN TRANSPORTER BIOY"/>
    <property type="match status" value="1"/>
</dbReference>
<dbReference type="eggNOG" id="COG1268">
    <property type="taxonomic scope" value="Bacteria"/>
</dbReference>
<dbReference type="PIRSF" id="PIRSF016661">
    <property type="entry name" value="BioY"/>
    <property type="match status" value="1"/>
</dbReference>
<keyword evidence="7 8" id="KW-0472">Membrane</keyword>
<dbReference type="InterPro" id="IPR003784">
    <property type="entry name" value="BioY"/>
</dbReference>
<feature type="transmembrane region" description="Helical" evidence="9">
    <location>
        <begin position="85"/>
        <end position="102"/>
    </location>
</feature>
<keyword evidence="4 8" id="KW-1003">Cell membrane</keyword>
<name>F9P5E7_STRCV</name>
<dbReference type="EMBL" id="AFUP01000001">
    <property type="protein sequence ID" value="EGV10877.1"/>
    <property type="molecule type" value="Genomic_DNA"/>
</dbReference>
<feature type="transmembrane region" description="Helical" evidence="9">
    <location>
        <begin position="109"/>
        <end position="134"/>
    </location>
</feature>
<evidence type="ECO:0000256" key="7">
    <source>
        <dbReference type="ARBA" id="ARBA00023136"/>
    </source>
</evidence>
<evidence type="ECO:0000256" key="5">
    <source>
        <dbReference type="ARBA" id="ARBA00022692"/>
    </source>
</evidence>
<proteinExistence type="inferred from homology"/>
<dbReference type="PANTHER" id="PTHR34295:SF4">
    <property type="entry name" value="BIOTIN TRANSPORTER BIOY-RELATED"/>
    <property type="match status" value="1"/>
</dbReference>
<comment type="similarity">
    <text evidence="2 8">Belongs to the BioY family.</text>
</comment>
<keyword evidence="5 9" id="KW-0812">Transmembrane</keyword>
<protein>
    <recommendedName>
        <fullName evidence="8">Biotin transporter</fullName>
    </recommendedName>
</protein>
<comment type="subcellular location">
    <subcellularLocation>
        <location evidence="1 8">Cell membrane</location>
        <topology evidence="1 8">Multi-pass membrane protein</topology>
    </subcellularLocation>
</comment>
<evidence type="ECO:0000256" key="8">
    <source>
        <dbReference type="PIRNR" id="PIRNR016661"/>
    </source>
</evidence>
<evidence type="ECO:0000313" key="11">
    <source>
        <dbReference type="Proteomes" id="UP000003287"/>
    </source>
</evidence>
<feature type="transmembrane region" description="Helical" evidence="9">
    <location>
        <begin position="146"/>
        <end position="168"/>
    </location>
</feature>